<dbReference type="AlphaFoldDB" id="A0A4R2J7U8"/>
<organism evidence="5 6">
    <name type="scientific">Actinocrispum wychmicini</name>
    <dbReference type="NCBI Taxonomy" id="1213861"/>
    <lineage>
        <taxon>Bacteria</taxon>
        <taxon>Bacillati</taxon>
        <taxon>Actinomycetota</taxon>
        <taxon>Actinomycetes</taxon>
        <taxon>Pseudonocardiales</taxon>
        <taxon>Pseudonocardiaceae</taxon>
        <taxon>Actinocrispum</taxon>
    </lineage>
</organism>
<proteinExistence type="inferred from homology"/>
<comment type="caution">
    <text evidence="5">The sequence shown here is derived from an EMBL/GenBank/DDBJ whole genome shotgun (WGS) entry which is preliminary data.</text>
</comment>
<keyword evidence="6" id="KW-1185">Reference proteome</keyword>
<dbReference type="Proteomes" id="UP000295680">
    <property type="component" value="Unassembled WGS sequence"/>
</dbReference>
<dbReference type="EMBL" id="SLWS01000012">
    <property type="protein sequence ID" value="TCO52548.1"/>
    <property type="molecule type" value="Genomic_DNA"/>
</dbReference>
<dbReference type="PANTHER" id="PTHR43103">
    <property type="entry name" value="NUCLEOSIDE-DIPHOSPHATE-SUGAR EPIMERASE"/>
    <property type="match status" value="1"/>
</dbReference>
<dbReference type="Pfam" id="PF01370">
    <property type="entry name" value="Epimerase"/>
    <property type="match status" value="1"/>
</dbReference>
<dbReference type="GO" id="GO:0016491">
    <property type="term" value="F:oxidoreductase activity"/>
    <property type="evidence" value="ECO:0007669"/>
    <property type="project" value="UniProtKB-KW"/>
</dbReference>
<evidence type="ECO:0000256" key="2">
    <source>
        <dbReference type="ARBA" id="ARBA00023002"/>
    </source>
</evidence>
<gene>
    <name evidence="5" type="ORF">EV192_112280</name>
</gene>
<comment type="similarity">
    <text evidence="1">Belongs to the NAD(P)-dependent epimerase/dehydratase family.</text>
</comment>
<feature type="domain" description="NAD-dependent epimerase/dehydratase" evidence="4">
    <location>
        <begin position="5"/>
        <end position="187"/>
    </location>
</feature>
<keyword evidence="3" id="KW-0520">NAD</keyword>
<evidence type="ECO:0000256" key="1">
    <source>
        <dbReference type="ARBA" id="ARBA00007637"/>
    </source>
</evidence>
<dbReference type="InterPro" id="IPR001509">
    <property type="entry name" value="Epimerase_deHydtase"/>
</dbReference>
<dbReference type="OrthoDB" id="8770295at2"/>
<dbReference type="InterPro" id="IPR036291">
    <property type="entry name" value="NAD(P)-bd_dom_sf"/>
</dbReference>
<evidence type="ECO:0000313" key="5">
    <source>
        <dbReference type="EMBL" id="TCO52548.1"/>
    </source>
</evidence>
<evidence type="ECO:0000256" key="3">
    <source>
        <dbReference type="ARBA" id="ARBA00023027"/>
    </source>
</evidence>
<reference evidence="5 6" key="1">
    <citation type="submission" date="2019-03" db="EMBL/GenBank/DDBJ databases">
        <title>Genomic Encyclopedia of Type Strains, Phase IV (KMG-IV): sequencing the most valuable type-strain genomes for metagenomic binning, comparative biology and taxonomic classification.</title>
        <authorList>
            <person name="Goeker M."/>
        </authorList>
    </citation>
    <scope>NUCLEOTIDE SEQUENCE [LARGE SCALE GENOMIC DNA]</scope>
    <source>
        <strain evidence="5 6">DSM 45934</strain>
    </source>
</reference>
<dbReference type="SUPFAM" id="SSF51735">
    <property type="entry name" value="NAD(P)-binding Rossmann-fold domains"/>
    <property type="match status" value="1"/>
</dbReference>
<sequence length="277" mass="29941">MTERILITGAAGGVGTLMRPRLAADGRILRLLDIADQAAAATGERVEIVQASVTDMAAMEQACDGVSAVIHLGGHSLEQVWSQILEVNINGTYTVIEAARRQGVKRVVLASSNHAVGFFPKADGEAGDYLFPRPDTNYGVSKVAMEALGSMFADRYDMDVICVRIGSCFERPKDTRMLSTWLSPADAARLFEACLTTPTPGFRVVWGISDNSRRWFSLDEARKLGYESQDDSESFAAEVIAEHGEPDLGSVAHRNLGGVWCGPDFDTAVKEAKEAGR</sequence>
<accession>A0A4R2J7U8</accession>
<dbReference type="PANTHER" id="PTHR43103:SF5">
    <property type="entry name" value="4-EPIMERASE, PUTATIVE (AFU_ORTHOLOGUE AFUA_7G00360)-RELATED"/>
    <property type="match status" value="1"/>
</dbReference>
<name>A0A4R2J7U8_9PSEU</name>
<evidence type="ECO:0000313" key="6">
    <source>
        <dbReference type="Proteomes" id="UP000295680"/>
    </source>
</evidence>
<evidence type="ECO:0000259" key="4">
    <source>
        <dbReference type="Pfam" id="PF01370"/>
    </source>
</evidence>
<dbReference type="Gene3D" id="3.40.50.720">
    <property type="entry name" value="NAD(P)-binding Rossmann-like Domain"/>
    <property type="match status" value="1"/>
</dbReference>
<dbReference type="RefSeq" id="WP_132124463.1">
    <property type="nucleotide sequence ID" value="NZ_SLWS01000012.1"/>
</dbReference>
<protein>
    <submittedName>
        <fullName evidence="5">NAD-dependent epimerase/dehydratase family protein</fullName>
    </submittedName>
</protein>
<keyword evidence="2" id="KW-0560">Oxidoreductase</keyword>